<dbReference type="Pfam" id="PF02518">
    <property type="entry name" value="HATPase_c"/>
    <property type="match status" value="1"/>
</dbReference>
<feature type="transmembrane region" description="Helical" evidence="4">
    <location>
        <begin position="47"/>
        <end position="69"/>
    </location>
</feature>
<dbReference type="Gene3D" id="1.10.287.130">
    <property type="match status" value="1"/>
</dbReference>
<dbReference type="InterPro" id="IPR000014">
    <property type="entry name" value="PAS"/>
</dbReference>
<dbReference type="PROSITE" id="PS50109">
    <property type="entry name" value="HIS_KIN"/>
    <property type="match status" value="1"/>
</dbReference>
<dbReference type="InterPro" id="IPR036890">
    <property type="entry name" value="HATPase_C_sf"/>
</dbReference>
<dbReference type="EC" id="2.7.13.3" evidence="2"/>
<dbReference type="Pfam" id="PF00512">
    <property type="entry name" value="HisKA"/>
    <property type="match status" value="1"/>
</dbReference>
<dbReference type="Gene3D" id="3.30.450.20">
    <property type="entry name" value="PAS domain"/>
    <property type="match status" value="1"/>
</dbReference>
<reference evidence="7" key="1">
    <citation type="journal article" date="2019" name="Int. J. Syst. Evol. Microbiol.">
        <title>The Global Catalogue of Microorganisms (GCM) 10K type strain sequencing project: providing services to taxonomists for standard genome sequencing and annotation.</title>
        <authorList>
            <consortium name="The Broad Institute Genomics Platform"/>
            <consortium name="The Broad Institute Genome Sequencing Center for Infectious Disease"/>
            <person name="Wu L."/>
            <person name="Ma J."/>
        </authorList>
    </citation>
    <scope>NUCLEOTIDE SEQUENCE [LARGE SCALE GENOMIC DNA]</scope>
    <source>
        <strain evidence="7">KACC 12649</strain>
    </source>
</reference>
<dbReference type="CDD" id="cd00075">
    <property type="entry name" value="HATPase"/>
    <property type="match status" value="1"/>
</dbReference>
<evidence type="ECO:0000256" key="4">
    <source>
        <dbReference type="SAM" id="Phobius"/>
    </source>
</evidence>
<feature type="transmembrane region" description="Helical" evidence="4">
    <location>
        <begin position="12"/>
        <end position="35"/>
    </location>
</feature>
<dbReference type="PRINTS" id="PR00344">
    <property type="entry name" value="BCTRLSENSOR"/>
</dbReference>
<accession>A0ABW0L858</accession>
<keyword evidence="6" id="KW-0418">Kinase</keyword>
<evidence type="ECO:0000313" key="6">
    <source>
        <dbReference type="EMBL" id="MFC5461198.1"/>
    </source>
</evidence>
<feature type="transmembrane region" description="Helical" evidence="4">
    <location>
        <begin position="114"/>
        <end position="136"/>
    </location>
</feature>
<evidence type="ECO:0000256" key="3">
    <source>
        <dbReference type="ARBA" id="ARBA00022553"/>
    </source>
</evidence>
<dbReference type="InterPro" id="IPR003594">
    <property type="entry name" value="HATPase_dom"/>
</dbReference>
<dbReference type="EMBL" id="JBHSMU010000015">
    <property type="protein sequence ID" value="MFC5461198.1"/>
    <property type="molecule type" value="Genomic_DNA"/>
</dbReference>
<keyword evidence="4" id="KW-0812">Transmembrane</keyword>
<dbReference type="RefSeq" id="WP_379784638.1">
    <property type="nucleotide sequence ID" value="NZ_JBHSMU010000015.1"/>
</dbReference>
<proteinExistence type="predicted"/>
<feature type="domain" description="Histidine kinase" evidence="5">
    <location>
        <begin position="352"/>
        <end position="544"/>
    </location>
</feature>
<dbReference type="GO" id="GO:0016301">
    <property type="term" value="F:kinase activity"/>
    <property type="evidence" value="ECO:0007669"/>
    <property type="project" value="UniProtKB-KW"/>
</dbReference>
<evidence type="ECO:0000256" key="1">
    <source>
        <dbReference type="ARBA" id="ARBA00000085"/>
    </source>
</evidence>
<dbReference type="InterPro" id="IPR035965">
    <property type="entry name" value="PAS-like_dom_sf"/>
</dbReference>
<keyword evidence="3" id="KW-0597">Phosphoprotein</keyword>
<feature type="transmembrane region" description="Helical" evidence="4">
    <location>
        <begin position="148"/>
        <end position="166"/>
    </location>
</feature>
<comment type="catalytic activity">
    <reaction evidence="1">
        <text>ATP + protein L-histidine = ADP + protein N-phospho-L-histidine.</text>
        <dbReference type="EC" id="2.7.13.3"/>
    </reaction>
</comment>
<dbReference type="InterPro" id="IPR005467">
    <property type="entry name" value="His_kinase_dom"/>
</dbReference>
<dbReference type="PANTHER" id="PTHR43065">
    <property type="entry name" value="SENSOR HISTIDINE KINASE"/>
    <property type="match status" value="1"/>
</dbReference>
<dbReference type="SMART" id="SM00388">
    <property type="entry name" value="HisKA"/>
    <property type="match status" value="1"/>
</dbReference>
<protein>
    <recommendedName>
        <fullName evidence="2">histidine kinase</fullName>
        <ecNumber evidence="2">2.7.13.3</ecNumber>
    </recommendedName>
</protein>
<keyword evidence="4" id="KW-0472">Membrane</keyword>
<sequence length="580" mass="61742">MPLSSQARDTFWRSLQALNVTRIVIALVLILYLAFDVRGGQAQAAPAYARTCFFYLGAALCFGALTTLWRRRFLAQLGAQVAVDLAVISLLYLAAGGVRSGLGILYLFPLAGAAILAPLVLALFSAALATIFILLEALWQTVTHGEPALMRGGMYGIAFFAVVWLVNRLAARLIGQEELAAQRGADLQVQQAINEIVIADVGDGVLVVGADGAIHTANPAARRMLGFEGAALLRMDEPGLEPVAQAFAAWLGTGAIPSALSAQLAAIQPVPGEAGPDAAWVILKPFQEATAGEGGLRARRDQPAHLKLRFAQVAGAGPGAPGRHVVFLQDVSAIENQAQQLKLASMGRLTASIAHEVRNPLSAIGHATALLAEDLHGKAEVRLLKIIGDNVARVNRMVEDILQLSRKAQPYAEPLLLAQFLAELKAEFCETQGLADDIVWLGGAGAIEVRFDALHLREVLVNLLGNAIRYASRAPGSIRIWPELDAFGTLELHVQDDGPGITPEVRAHLFEPFYTTSSKGTGLGLYLARELCLNNGAKLDYESRFDLRPGADAGASGRFVITFAQPPAPGAARPVLERQS</sequence>
<keyword evidence="4" id="KW-1133">Transmembrane helix</keyword>
<dbReference type="SUPFAM" id="SSF55874">
    <property type="entry name" value="ATPase domain of HSP90 chaperone/DNA topoisomerase II/histidine kinase"/>
    <property type="match status" value="1"/>
</dbReference>
<dbReference type="Proteomes" id="UP001596050">
    <property type="component" value="Unassembled WGS sequence"/>
</dbReference>
<dbReference type="Gene3D" id="3.30.565.10">
    <property type="entry name" value="Histidine kinase-like ATPase, C-terminal domain"/>
    <property type="match status" value="1"/>
</dbReference>
<dbReference type="PANTHER" id="PTHR43065:SF52">
    <property type="entry name" value="SENSOR PROTEIN KINASE PILS"/>
    <property type="match status" value="1"/>
</dbReference>
<dbReference type="InterPro" id="IPR004358">
    <property type="entry name" value="Sig_transdc_His_kin-like_C"/>
</dbReference>
<organism evidence="6 7">
    <name type="scientific">Massilia niabensis</name>
    <dbReference type="NCBI Taxonomy" id="544910"/>
    <lineage>
        <taxon>Bacteria</taxon>
        <taxon>Pseudomonadati</taxon>
        <taxon>Pseudomonadota</taxon>
        <taxon>Betaproteobacteria</taxon>
        <taxon>Burkholderiales</taxon>
        <taxon>Oxalobacteraceae</taxon>
        <taxon>Telluria group</taxon>
        <taxon>Massilia</taxon>
    </lineage>
</organism>
<dbReference type="InterPro" id="IPR003661">
    <property type="entry name" value="HisK_dim/P_dom"/>
</dbReference>
<name>A0ABW0L858_9BURK</name>
<gene>
    <name evidence="6" type="ORF">ACFPN5_15405</name>
</gene>
<dbReference type="CDD" id="cd00082">
    <property type="entry name" value="HisKA"/>
    <property type="match status" value="1"/>
</dbReference>
<keyword evidence="6" id="KW-0808">Transferase</keyword>
<feature type="transmembrane region" description="Helical" evidence="4">
    <location>
        <begin position="81"/>
        <end position="108"/>
    </location>
</feature>
<dbReference type="SMART" id="SM00387">
    <property type="entry name" value="HATPase_c"/>
    <property type="match status" value="1"/>
</dbReference>
<keyword evidence="7" id="KW-1185">Reference proteome</keyword>
<dbReference type="InterPro" id="IPR036097">
    <property type="entry name" value="HisK_dim/P_sf"/>
</dbReference>
<dbReference type="Pfam" id="PF13188">
    <property type="entry name" value="PAS_8"/>
    <property type="match status" value="1"/>
</dbReference>
<comment type="caution">
    <text evidence="6">The sequence shown here is derived from an EMBL/GenBank/DDBJ whole genome shotgun (WGS) entry which is preliminary data.</text>
</comment>
<dbReference type="SUPFAM" id="SSF47384">
    <property type="entry name" value="Homodimeric domain of signal transducing histidine kinase"/>
    <property type="match status" value="1"/>
</dbReference>
<evidence type="ECO:0000313" key="7">
    <source>
        <dbReference type="Proteomes" id="UP001596050"/>
    </source>
</evidence>
<dbReference type="SUPFAM" id="SSF55785">
    <property type="entry name" value="PYP-like sensor domain (PAS domain)"/>
    <property type="match status" value="1"/>
</dbReference>
<evidence type="ECO:0000259" key="5">
    <source>
        <dbReference type="PROSITE" id="PS50109"/>
    </source>
</evidence>
<dbReference type="Pfam" id="PF25323">
    <property type="entry name" value="6TM_PilS"/>
    <property type="match status" value="1"/>
</dbReference>
<evidence type="ECO:0000256" key="2">
    <source>
        <dbReference type="ARBA" id="ARBA00012438"/>
    </source>
</evidence>